<evidence type="ECO:0000313" key="3">
    <source>
        <dbReference type="WBParaSite" id="NBR_0000856501-mRNA-1"/>
    </source>
</evidence>
<proteinExistence type="predicted"/>
<dbReference type="Proteomes" id="UP000271162">
    <property type="component" value="Unassembled WGS sequence"/>
</dbReference>
<reference evidence="3" key="1">
    <citation type="submission" date="2017-02" db="UniProtKB">
        <authorList>
            <consortium name="WormBaseParasite"/>
        </authorList>
    </citation>
    <scope>IDENTIFICATION</scope>
</reference>
<accession>A0A0N4XZG2</accession>
<reference evidence="1 2" key="2">
    <citation type="submission" date="2018-11" db="EMBL/GenBank/DDBJ databases">
        <authorList>
            <consortium name="Pathogen Informatics"/>
        </authorList>
    </citation>
    <scope>NUCLEOTIDE SEQUENCE [LARGE SCALE GENOMIC DNA]</scope>
</reference>
<evidence type="ECO:0000313" key="1">
    <source>
        <dbReference type="EMBL" id="VDL72155.1"/>
    </source>
</evidence>
<dbReference type="EMBL" id="UYSL01020023">
    <property type="protein sequence ID" value="VDL72155.1"/>
    <property type="molecule type" value="Genomic_DNA"/>
</dbReference>
<name>A0A0N4XZG2_NIPBR</name>
<gene>
    <name evidence="1" type="ORF">NBR_LOCUS8566</name>
</gene>
<evidence type="ECO:0000313" key="2">
    <source>
        <dbReference type="Proteomes" id="UP000271162"/>
    </source>
</evidence>
<organism evidence="3">
    <name type="scientific">Nippostrongylus brasiliensis</name>
    <name type="common">Rat hookworm</name>
    <dbReference type="NCBI Taxonomy" id="27835"/>
    <lineage>
        <taxon>Eukaryota</taxon>
        <taxon>Metazoa</taxon>
        <taxon>Ecdysozoa</taxon>
        <taxon>Nematoda</taxon>
        <taxon>Chromadorea</taxon>
        <taxon>Rhabditida</taxon>
        <taxon>Rhabditina</taxon>
        <taxon>Rhabditomorpha</taxon>
        <taxon>Strongyloidea</taxon>
        <taxon>Heligmosomidae</taxon>
        <taxon>Nippostrongylus</taxon>
    </lineage>
</organism>
<sequence>MAQVSNADPQKRLMELDFAFAMLVRTVNALKRKIVKSNSKTALGGLWATPHLSNRIVDITIAAQKVISTMKERLKMSCMNVSIIAVESDRRTTERLGQAHTRRVSMVMALGGRWTDDGRRLIDRSGRGLGGTLGE</sequence>
<protein>
    <submittedName>
        <fullName evidence="3">Four helix bundle protein</fullName>
    </submittedName>
</protein>
<keyword evidence="2" id="KW-1185">Reference proteome</keyword>
<dbReference type="AlphaFoldDB" id="A0A0N4XZG2"/>
<dbReference type="WBParaSite" id="NBR_0000856501-mRNA-1">
    <property type="protein sequence ID" value="NBR_0000856501-mRNA-1"/>
    <property type="gene ID" value="NBR_0000856501"/>
</dbReference>